<sequence length="276" mass="32313">MDYLTFMKYYFHLTGCFRFAIELQKELLKETTKVGEILGCFSGMNVHIEKLPPLSRKEINELEKKVKDCIEHYKEYGDPRYPLEPKDKGMLQITVIELMEILHSLQVIGVKSIQDPSELIVPAKKFPNKIVVKMGEMKRDMDETFVIGRVSEGDKDYIAIRKFPYEMSFKELMGLVESEDKFKVRYKSDIKLKGRFDEHLRASRIHLVIWHDGSCYRMADVSRTYTIVEIDGDRRRITGYRAYINQPLLTQPLGKQNKIWICGTPDETPVEIFTQI</sequence>
<evidence type="ECO:0008006" key="3">
    <source>
        <dbReference type="Google" id="ProtNLM"/>
    </source>
</evidence>
<comment type="caution">
    <text evidence="1">The sequence shown here is derived from an EMBL/GenBank/DDBJ whole genome shotgun (WGS) entry which is preliminary data.</text>
</comment>
<name>A0A3R9R7R5_9CREN</name>
<evidence type="ECO:0000313" key="2">
    <source>
        <dbReference type="Proteomes" id="UP000277582"/>
    </source>
</evidence>
<evidence type="ECO:0000313" key="1">
    <source>
        <dbReference type="EMBL" id="RSN76709.1"/>
    </source>
</evidence>
<dbReference type="Proteomes" id="UP000277582">
    <property type="component" value="Unassembled WGS sequence"/>
</dbReference>
<accession>A0A3R9R7R5</accession>
<organism evidence="1 2">
    <name type="scientific">Candidatus Methanodesulfokora washburnensis</name>
    <dbReference type="NCBI Taxonomy" id="2478471"/>
    <lineage>
        <taxon>Archaea</taxon>
        <taxon>Thermoproteota</taxon>
        <taxon>Candidatus Korarchaeia</taxon>
        <taxon>Candidatus Korarchaeia incertae sedis</taxon>
        <taxon>Candidatus Methanodesulfokora</taxon>
    </lineage>
</organism>
<gene>
    <name evidence="1" type="ORF">D6D85_03620</name>
</gene>
<dbReference type="EMBL" id="RCOS01000054">
    <property type="protein sequence ID" value="RSN76709.1"/>
    <property type="molecule type" value="Genomic_DNA"/>
</dbReference>
<protein>
    <recommendedName>
        <fullName evidence="3">FHA domain-containing protein</fullName>
    </recommendedName>
</protein>
<keyword evidence="2" id="KW-1185">Reference proteome</keyword>
<reference evidence="1 2" key="1">
    <citation type="submission" date="2018-10" db="EMBL/GenBank/DDBJ databases">
        <title>Co-occurring genomic capacity for anaerobic methane metabolism and dissimilatory sulfite reduction discovered in the Korarchaeota.</title>
        <authorList>
            <person name="Mckay L.J."/>
            <person name="Dlakic M."/>
            <person name="Fields M.W."/>
            <person name="Delmont T.O."/>
            <person name="Eren A.M."/>
            <person name="Jay Z.J."/>
            <person name="Klingelsmith K.B."/>
            <person name="Rusch D.B."/>
            <person name="Inskeep W.P."/>
        </authorList>
    </citation>
    <scope>NUCLEOTIDE SEQUENCE [LARGE SCALE GENOMIC DNA]</scope>
    <source>
        <strain evidence="1 2">MDKW</strain>
    </source>
</reference>
<dbReference type="AlphaFoldDB" id="A0A3R9R7R5"/>
<proteinExistence type="predicted"/>